<organism evidence="1">
    <name type="scientific">uncultured marine group II/III euryarchaeote KM3_07_G11</name>
    <dbReference type="NCBI Taxonomy" id="1457840"/>
    <lineage>
        <taxon>Archaea</taxon>
        <taxon>Methanobacteriati</taxon>
        <taxon>Methanobacteriota</taxon>
        <taxon>environmental samples</taxon>
    </lineage>
</organism>
<accession>A0A075G9U3</accession>
<proteinExistence type="predicted"/>
<reference evidence="1" key="1">
    <citation type="journal article" date="2014" name="Genome Biol. Evol.">
        <title>Pangenome evidence for extensive interdomain horizontal transfer affecting lineage core and shell genes in uncultured planktonic thaumarchaeota and euryarchaeota.</title>
        <authorList>
            <person name="Deschamps P."/>
            <person name="Zivanovic Y."/>
            <person name="Moreira D."/>
            <person name="Rodriguez-Valera F."/>
            <person name="Lopez-Garcia P."/>
        </authorList>
    </citation>
    <scope>NUCLEOTIDE SEQUENCE</scope>
</reference>
<sequence>MWKEQRTVDTERNPFGTYAMIPPNIVQVGMLNRLLRDRNPDDEKVQDTCNWIDQWVAWNAEQEVWVRAQQFWDDEFETPVPDLFFLPDGAVSEARKRGKDLD</sequence>
<name>A0A075G9U3_9EURY</name>
<dbReference type="EMBL" id="KF900542">
    <property type="protein sequence ID" value="AIE98716.1"/>
    <property type="molecule type" value="Genomic_DNA"/>
</dbReference>
<dbReference type="AlphaFoldDB" id="A0A075G9U3"/>
<protein>
    <submittedName>
        <fullName evidence="1">Uncharacterized protein</fullName>
    </submittedName>
</protein>
<evidence type="ECO:0000313" key="1">
    <source>
        <dbReference type="EMBL" id="AIE98716.1"/>
    </source>
</evidence>